<sequence>MLIGYNNDVEHRGKTFHIQTEDRGASTDTIETQLFHGGAILDTRITTYTELVEGLSGKTRDKKIKSAMQASHRTLYKKLLSGEYDHMVGLEPLDDAGEEDVEAKTEVFNPSQERVPAAALAVEEGELESLEELGGESHVGLSQLKDKLANLKEASTAVADEGEVSEILEQAEVVSAAAAEKPQAKRGRELSGRFNVSELKAGLARARGGEIPSTGIKAYDGLDPIDEDLSLTELVEAFIGG</sequence>
<reference evidence="1 2" key="1">
    <citation type="submission" date="2019-08" db="EMBL/GenBank/DDBJ databases">
        <title>Bradymonadales sp. TMQ2.</title>
        <authorList>
            <person name="Liang Q."/>
        </authorList>
    </citation>
    <scope>NUCLEOTIDE SEQUENCE [LARGE SCALE GENOMIC DNA]</scope>
    <source>
        <strain evidence="1 2">TMQ2</strain>
    </source>
</reference>
<dbReference type="Proteomes" id="UP000321046">
    <property type="component" value="Unassembled WGS sequence"/>
</dbReference>
<organism evidence="1 2">
    <name type="scientific">Lujinxingia vulgaris</name>
    <dbReference type="NCBI Taxonomy" id="2600176"/>
    <lineage>
        <taxon>Bacteria</taxon>
        <taxon>Deltaproteobacteria</taxon>
        <taxon>Bradymonadales</taxon>
        <taxon>Lujinxingiaceae</taxon>
        <taxon>Lujinxingia</taxon>
    </lineage>
</organism>
<evidence type="ECO:0000313" key="1">
    <source>
        <dbReference type="EMBL" id="TXD35514.1"/>
    </source>
</evidence>
<comment type="caution">
    <text evidence="1">The sequence shown here is derived from an EMBL/GenBank/DDBJ whole genome shotgun (WGS) entry which is preliminary data.</text>
</comment>
<dbReference type="AlphaFoldDB" id="A0A5C6X2Z9"/>
<protein>
    <submittedName>
        <fullName evidence="1">Uncharacterized protein</fullName>
    </submittedName>
</protein>
<gene>
    <name evidence="1" type="ORF">FRC96_11060</name>
</gene>
<name>A0A5C6X2Z9_9DELT</name>
<evidence type="ECO:0000313" key="2">
    <source>
        <dbReference type="Proteomes" id="UP000321046"/>
    </source>
</evidence>
<dbReference type="OrthoDB" id="5381599at2"/>
<proteinExistence type="predicted"/>
<accession>A0A5C6X2Z9</accession>
<dbReference type="EMBL" id="VOSL01000049">
    <property type="protein sequence ID" value="TXD35514.1"/>
    <property type="molecule type" value="Genomic_DNA"/>
</dbReference>
<dbReference type="RefSeq" id="WP_146974556.1">
    <property type="nucleotide sequence ID" value="NZ_VOSL01000049.1"/>
</dbReference>